<dbReference type="AlphaFoldDB" id="A0A0F9PBC5"/>
<dbReference type="EMBL" id="LAZR01006642">
    <property type="protein sequence ID" value="KKM90682.1"/>
    <property type="molecule type" value="Genomic_DNA"/>
</dbReference>
<reference evidence="1" key="1">
    <citation type="journal article" date="2015" name="Nature">
        <title>Complex archaea that bridge the gap between prokaryotes and eukaryotes.</title>
        <authorList>
            <person name="Spang A."/>
            <person name="Saw J.H."/>
            <person name="Jorgensen S.L."/>
            <person name="Zaremba-Niedzwiedzka K."/>
            <person name="Martijn J."/>
            <person name="Lind A.E."/>
            <person name="van Eijk R."/>
            <person name="Schleper C."/>
            <person name="Guy L."/>
            <person name="Ettema T.J."/>
        </authorList>
    </citation>
    <scope>NUCLEOTIDE SEQUENCE</scope>
</reference>
<accession>A0A0F9PBC5</accession>
<sequence length="128" mass="15685">MRYCNHCGGEFRMEYVSKYPHKKYREVSDKYYDDSSDENSDLRTLIKKHNLKGVSLRYNEESHHWHISKVITYEDWVNRYKEFMSHEELNDENKKKYREKLKKHFLRIFVCSNCGFSTPDKTGKMKRD</sequence>
<name>A0A0F9PBC5_9ZZZZ</name>
<evidence type="ECO:0000313" key="1">
    <source>
        <dbReference type="EMBL" id="KKM90682.1"/>
    </source>
</evidence>
<gene>
    <name evidence="1" type="ORF">LCGC14_1236180</name>
</gene>
<organism evidence="1">
    <name type="scientific">marine sediment metagenome</name>
    <dbReference type="NCBI Taxonomy" id="412755"/>
    <lineage>
        <taxon>unclassified sequences</taxon>
        <taxon>metagenomes</taxon>
        <taxon>ecological metagenomes</taxon>
    </lineage>
</organism>
<comment type="caution">
    <text evidence="1">The sequence shown here is derived from an EMBL/GenBank/DDBJ whole genome shotgun (WGS) entry which is preliminary data.</text>
</comment>
<protein>
    <submittedName>
        <fullName evidence="1">Uncharacterized protein</fullName>
    </submittedName>
</protein>
<proteinExistence type="predicted"/>